<evidence type="ECO:0000313" key="2">
    <source>
        <dbReference type="Proteomes" id="UP000249056"/>
    </source>
</evidence>
<dbReference type="Proteomes" id="UP000249056">
    <property type="component" value="Unassembled WGS sequence"/>
</dbReference>
<keyword evidence="2" id="KW-1185">Reference proteome</keyword>
<gene>
    <name evidence="1" type="ORF">DID88_005854</name>
</gene>
<organism evidence="1 2">
    <name type="scientific">Monilinia fructigena</name>
    <dbReference type="NCBI Taxonomy" id="38457"/>
    <lineage>
        <taxon>Eukaryota</taxon>
        <taxon>Fungi</taxon>
        <taxon>Dikarya</taxon>
        <taxon>Ascomycota</taxon>
        <taxon>Pezizomycotina</taxon>
        <taxon>Leotiomycetes</taxon>
        <taxon>Helotiales</taxon>
        <taxon>Sclerotiniaceae</taxon>
        <taxon>Monilinia</taxon>
    </lineage>
</organism>
<evidence type="ECO:0000313" key="1">
    <source>
        <dbReference type="EMBL" id="RAL66182.1"/>
    </source>
</evidence>
<protein>
    <submittedName>
        <fullName evidence="1">Uncharacterized protein</fullName>
    </submittedName>
</protein>
<dbReference type="EMBL" id="QKRW01000007">
    <property type="protein sequence ID" value="RAL66182.1"/>
    <property type="molecule type" value="Genomic_DNA"/>
</dbReference>
<dbReference type="OrthoDB" id="262547at2759"/>
<dbReference type="PANTHER" id="PTHR34144">
    <property type="entry name" value="CHROMOSOME 8, WHOLE GENOME SHOTGUN SEQUENCE"/>
    <property type="match status" value="1"/>
</dbReference>
<dbReference type="AlphaFoldDB" id="A0A395J104"/>
<dbReference type="PANTHER" id="PTHR34144:SF7">
    <property type="entry name" value="EXPORT PROTEIN (CAP59), PUTATIVE (AFU_ORTHOLOGUE AFUA_7G05020)-RELATED"/>
    <property type="match status" value="1"/>
</dbReference>
<sequence length="130" mass="14964">MEPLLKVWDEGRGRKFDRVLWINDVVFTTTDVTTLLSTNSRSYAAACALDFSYSSQYYDTFALRDSLGRKSASLSWPYFYASQSLSALKRMMLFLSRVVGMEWWLLMQRLGIPLLIVEKSRGTRKVNSKG</sequence>
<accession>A0A395J104</accession>
<dbReference type="InterPro" id="IPR021047">
    <property type="entry name" value="Mannosyltransferase_CMT1"/>
</dbReference>
<comment type="caution">
    <text evidence="1">The sequence shown here is derived from an EMBL/GenBank/DDBJ whole genome shotgun (WGS) entry which is preliminary data.</text>
</comment>
<proteinExistence type="predicted"/>
<dbReference type="Pfam" id="PF11735">
    <property type="entry name" value="CAP59_mtransfer"/>
    <property type="match status" value="1"/>
</dbReference>
<name>A0A395J104_9HELO</name>
<reference evidence="1 2" key="1">
    <citation type="submission" date="2018-06" db="EMBL/GenBank/DDBJ databases">
        <title>Genome Sequence of the Brown Rot Fungal Pathogen Monilinia fructigena.</title>
        <authorList>
            <person name="Landi L."/>
            <person name="De Miccolis Angelini R.M."/>
            <person name="Pollastro S."/>
            <person name="Abate D."/>
            <person name="Faretra F."/>
            <person name="Romanazzi G."/>
        </authorList>
    </citation>
    <scope>NUCLEOTIDE SEQUENCE [LARGE SCALE GENOMIC DNA]</scope>
    <source>
        <strain evidence="1 2">Mfrg269</strain>
    </source>
</reference>